<keyword evidence="1" id="KW-1185">Reference proteome</keyword>
<accession>A0A7E5WFL9</accession>
<gene>
    <name evidence="2" type="primary">LOC113502038</name>
</gene>
<proteinExistence type="predicted"/>
<evidence type="ECO:0000313" key="2">
    <source>
        <dbReference type="RefSeq" id="XP_026739212.1"/>
    </source>
</evidence>
<name>A0A7E5WFL9_TRINI</name>
<dbReference type="OrthoDB" id="7206152at2759"/>
<sequence length="78" mass="8792">MEAVQSKLQSPKVQCSEVNEKEVSVKVEEDVEEVASRGSQRENRLTSIIDQLRCQSEMKGNVQRDSFAFTSSNGTRNK</sequence>
<evidence type="ECO:0000313" key="1">
    <source>
        <dbReference type="Proteomes" id="UP000322000"/>
    </source>
</evidence>
<reference evidence="2" key="1">
    <citation type="submission" date="2025-08" db="UniProtKB">
        <authorList>
            <consortium name="RefSeq"/>
        </authorList>
    </citation>
    <scope>IDENTIFICATION</scope>
</reference>
<dbReference type="Proteomes" id="UP000322000">
    <property type="component" value="Chromosome 16"/>
</dbReference>
<dbReference type="GeneID" id="113502038"/>
<dbReference type="KEGG" id="tnl:113502038"/>
<protein>
    <submittedName>
        <fullName evidence="2">Uncharacterized protein LOC113502038</fullName>
    </submittedName>
</protein>
<dbReference type="InParanoid" id="A0A7E5WFL9"/>
<dbReference type="AlphaFoldDB" id="A0A7E5WFL9"/>
<dbReference type="RefSeq" id="XP_026739212.1">
    <property type="nucleotide sequence ID" value="XM_026883411.1"/>
</dbReference>
<organism evidence="1 2">
    <name type="scientific">Trichoplusia ni</name>
    <name type="common">Cabbage looper</name>
    <dbReference type="NCBI Taxonomy" id="7111"/>
    <lineage>
        <taxon>Eukaryota</taxon>
        <taxon>Metazoa</taxon>
        <taxon>Ecdysozoa</taxon>
        <taxon>Arthropoda</taxon>
        <taxon>Hexapoda</taxon>
        <taxon>Insecta</taxon>
        <taxon>Pterygota</taxon>
        <taxon>Neoptera</taxon>
        <taxon>Endopterygota</taxon>
        <taxon>Lepidoptera</taxon>
        <taxon>Glossata</taxon>
        <taxon>Ditrysia</taxon>
        <taxon>Noctuoidea</taxon>
        <taxon>Noctuidae</taxon>
        <taxon>Plusiinae</taxon>
        <taxon>Trichoplusia</taxon>
    </lineage>
</organism>